<reference evidence="2" key="1">
    <citation type="journal article" date="2014" name="Int. J. Syst. Evol. Microbiol.">
        <title>Complete genome of a new Firmicutes species belonging to the dominant human colonic microbiota ('Ruminococcus bicirculans') reveals two chromosomes and a selective capacity to utilize plant glucans.</title>
        <authorList>
            <consortium name="NISC Comparative Sequencing Program"/>
            <person name="Wegmann U."/>
            <person name="Louis P."/>
            <person name="Goesmann A."/>
            <person name="Henrissat B."/>
            <person name="Duncan S.H."/>
            <person name="Flint H.J."/>
        </authorList>
    </citation>
    <scope>NUCLEOTIDE SEQUENCE</scope>
    <source>
        <strain evidence="2">CECT 7703</strain>
    </source>
</reference>
<feature type="transmembrane region" description="Helical" evidence="1">
    <location>
        <begin position="6"/>
        <end position="28"/>
    </location>
</feature>
<protein>
    <submittedName>
        <fullName evidence="2">K(+)-transporting ATPase subunit F</fullName>
    </submittedName>
</protein>
<reference evidence="2" key="2">
    <citation type="submission" date="2023-06" db="EMBL/GenBank/DDBJ databases">
        <authorList>
            <person name="Lucena T."/>
            <person name="Sun Q."/>
        </authorList>
    </citation>
    <scope>NUCLEOTIDE SEQUENCE</scope>
    <source>
        <strain evidence="2">CECT 7703</strain>
    </source>
</reference>
<evidence type="ECO:0000313" key="3">
    <source>
        <dbReference type="Proteomes" id="UP001180081"/>
    </source>
</evidence>
<gene>
    <name evidence="2" type="primary">kdpF</name>
    <name evidence="2" type="ORF">QWZ03_10460</name>
</gene>
<comment type="caution">
    <text evidence="2">The sequence shown here is derived from an EMBL/GenBank/DDBJ whole genome shotgun (WGS) entry which is preliminary data.</text>
</comment>
<name>A0ABT8B597_9NEIS</name>
<organism evidence="2 3">
    <name type="scientific">Chitinimonas viridis</name>
    <dbReference type="NCBI Taxonomy" id="664880"/>
    <lineage>
        <taxon>Bacteria</taxon>
        <taxon>Pseudomonadati</taxon>
        <taxon>Pseudomonadota</taxon>
        <taxon>Betaproteobacteria</taxon>
        <taxon>Neisseriales</taxon>
        <taxon>Chitinibacteraceae</taxon>
        <taxon>Chitinimonas</taxon>
    </lineage>
</organism>
<keyword evidence="1" id="KW-1133">Transmembrane helix</keyword>
<evidence type="ECO:0000313" key="2">
    <source>
        <dbReference type="EMBL" id="MDN3577189.1"/>
    </source>
</evidence>
<keyword evidence="1" id="KW-0472">Membrane</keyword>
<dbReference type="Proteomes" id="UP001180081">
    <property type="component" value="Unassembled WGS sequence"/>
</dbReference>
<evidence type="ECO:0000256" key="1">
    <source>
        <dbReference type="SAM" id="Phobius"/>
    </source>
</evidence>
<keyword evidence="1" id="KW-0812">Transmembrane</keyword>
<dbReference type="InterPro" id="IPR011726">
    <property type="entry name" value="KdpF"/>
</dbReference>
<dbReference type="RefSeq" id="WP_284196555.1">
    <property type="nucleotide sequence ID" value="NZ_JAUFPU010000008.1"/>
</dbReference>
<proteinExistence type="predicted"/>
<dbReference type="EMBL" id="JAUFPU010000008">
    <property type="protein sequence ID" value="MDN3577189.1"/>
    <property type="molecule type" value="Genomic_DNA"/>
</dbReference>
<keyword evidence="3" id="KW-1185">Reference proteome</keyword>
<accession>A0ABT8B597</accession>
<dbReference type="Pfam" id="PF09604">
    <property type="entry name" value="Potass_KdpF"/>
    <property type="match status" value="1"/>
</dbReference>
<dbReference type="NCBIfam" id="TIGR02115">
    <property type="entry name" value="potass_kdpF"/>
    <property type="match status" value="1"/>
</dbReference>
<sequence length="34" mass="3762">MNPGLVWIYWLAGGVSIGLFAYLLYALFNAEEVA</sequence>